<dbReference type="InterPro" id="IPR016186">
    <property type="entry name" value="C-type_lectin-like/link_sf"/>
</dbReference>
<dbReference type="EMBL" id="AMQN01005292">
    <property type="status" value="NOT_ANNOTATED_CDS"/>
    <property type="molecule type" value="Genomic_DNA"/>
</dbReference>
<proteinExistence type="predicted"/>
<reference evidence="3" key="3">
    <citation type="submission" date="2015-06" db="UniProtKB">
        <authorList>
            <consortium name="EnsemblMetazoa"/>
        </authorList>
    </citation>
    <scope>IDENTIFICATION</scope>
</reference>
<feature type="domain" description="C-type lectin" evidence="1">
    <location>
        <begin position="275"/>
        <end position="406"/>
    </location>
</feature>
<protein>
    <recommendedName>
        <fullName evidence="1">C-type lectin domain-containing protein</fullName>
    </recommendedName>
</protein>
<sequence>MGLIRDHGYMLRFVLTAGLVAWKVSPNVYLQDQANTLDNQGDDYDLEAAQLACLATASCRMIDYNRAEDTGNLLTVTPVTSLEKVVTHENRDIWEYSVVETGTPYMTRIDGYALHNPLNRKVMVITEQQCVDICLNHQEIVCRAINFKDGNCDLSRLTKAMDPGNFNEESGSVYIEIERLSSTVWQEHVNITTDNFFKNSVNQTQEDCRRLCVNYPICRRLEYSFDSGDCLLGQATLADIPQNVTPVYQPGFHVYDRVTVDFAKGYCGGGGWIQRGSFCYLANCTPSSHDEAVERCGANGAVLASIHDLNEQLFIQWLGRDAMRNDGGLTCGIYQGLTIGLTSSATNTSAWKWEDGSPLDYLAWDQDEPNDVDEYCVFLHIRARTNGLQLAWYDVECSVHIGYVCKKGITLVFAKCASARENTWSEVTRKTVVLKPMTS</sequence>
<dbReference type="STRING" id="283909.R7VAV0"/>
<dbReference type="InterPro" id="IPR050111">
    <property type="entry name" value="C-type_lectin/snaclec_domain"/>
</dbReference>
<dbReference type="HOGENOM" id="CLU_624447_0_0_1"/>
<dbReference type="PROSITE" id="PS50041">
    <property type="entry name" value="C_TYPE_LECTIN_2"/>
    <property type="match status" value="1"/>
</dbReference>
<evidence type="ECO:0000313" key="2">
    <source>
        <dbReference type="EMBL" id="ELU12830.1"/>
    </source>
</evidence>
<dbReference type="SMART" id="SM00034">
    <property type="entry name" value="CLECT"/>
    <property type="match status" value="1"/>
</dbReference>
<dbReference type="SMART" id="SM00473">
    <property type="entry name" value="PAN_AP"/>
    <property type="match status" value="1"/>
</dbReference>
<dbReference type="InterPro" id="IPR016187">
    <property type="entry name" value="CTDL_fold"/>
</dbReference>
<dbReference type="InterPro" id="IPR001304">
    <property type="entry name" value="C-type_lectin-like"/>
</dbReference>
<dbReference type="CDD" id="cd00037">
    <property type="entry name" value="CLECT"/>
    <property type="match status" value="1"/>
</dbReference>
<keyword evidence="4" id="KW-1185">Reference proteome</keyword>
<gene>
    <name evidence="2" type="ORF">CAPTEDRAFT_186514</name>
</gene>
<dbReference type="OrthoDB" id="6369810at2759"/>
<dbReference type="InterPro" id="IPR003609">
    <property type="entry name" value="Pan_app"/>
</dbReference>
<evidence type="ECO:0000259" key="1">
    <source>
        <dbReference type="PROSITE" id="PS50041"/>
    </source>
</evidence>
<dbReference type="Proteomes" id="UP000014760">
    <property type="component" value="Unassembled WGS sequence"/>
</dbReference>
<evidence type="ECO:0000313" key="4">
    <source>
        <dbReference type="Proteomes" id="UP000014760"/>
    </source>
</evidence>
<reference evidence="2 4" key="2">
    <citation type="journal article" date="2013" name="Nature">
        <title>Insights into bilaterian evolution from three spiralian genomes.</title>
        <authorList>
            <person name="Simakov O."/>
            <person name="Marletaz F."/>
            <person name="Cho S.J."/>
            <person name="Edsinger-Gonzales E."/>
            <person name="Havlak P."/>
            <person name="Hellsten U."/>
            <person name="Kuo D.H."/>
            <person name="Larsson T."/>
            <person name="Lv J."/>
            <person name="Arendt D."/>
            <person name="Savage R."/>
            <person name="Osoegawa K."/>
            <person name="de Jong P."/>
            <person name="Grimwood J."/>
            <person name="Chapman J.A."/>
            <person name="Shapiro H."/>
            <person name="Aerts A."/>
            <person name="Otillar R.P."/>
            <person name="Terry A.Y."/>
            <person name="Boore J.L."/>
            <person name="Grigoriev I.V."/>
            <person name="Lindberg D.R."/>
            <person name="Seaver E.C."/>
            <person name="Weisblat D.A."/>
            <person name="Putnam N.H."/>
            <person name="Rokhsar D.S."/>
        </authorList>
    </citation>
    <scope>NUCLEOTIDE SEQUENCE</scope>
    <source>
        <strain evidence="2 4">I ESC-2004</strain>
    </source>
</reference>
<dbReference type="Gene3D" id="3.10.100.10">
    <property type="entry name" value="Mannose-Binding Protein A, subunit A"/>
    <property type="match status" value="1"/>
</dbReference>
<dbReference type="Gene3D" id="3.50.4.10">
    <property type="entry name" value="Hepatocyte Growth Factor"/>
    <property type="match status" value="1"/>
</dbReference>
<dbReference type="PANTHER" id="PTHR22803">
    <property type="entry name" value="MANNOSE, PHOSPHOLIPASE, LECTIN RECEPTOR RELATED"/>
    <property type="match status" value="1"/>
</dbReference>
<dbReference type="Pfam" id="PF00024">
    <property type="entry name" value="PAN_1"/>
    <property type="match status" value="1"/>
</dbReference>
<reference evidence="4" key="1">
    <citation type="submission" date="2012-12" db="EMBL/GenBank/DDBJ databases">
        <authorList>
            <person name="Hellsten U."/>
            <person name="Grimwood J."/>
            <person name="Chapman J.A."/>
            <person name="Shapiro H."/>
            <person name="Aerts A."/>
            <person name="Otillar R.P."/>
            <person name="Terry A.Y."/>
            <person name="Boore J.L."/>
            <person name="Simakov O."/>
            <person name="Marletaz F."/>
            <person name="Cho S.-J."/>
            <person name="Edsinger-Gonzales E."/>
            <person name="Havlak P."/>
            <person name="Kuo D.-H."/>
            <person name="Larsson T."/>
            <person name="Lv J."/>
            <person name="Arendt D."/>
            <person name="Savage R."/>
            <person name="Osoegawa K."/>
            <person name="de Jong P."/>
            <person name="Lindberg D.R."/>
            <person name="Seaver E.C."/>
            <person name="Weisblat D.A."/>
            <person name="Putnam N.H."/>
            <person name="Grigoriev I.V."/>
            <person name="Rokhsar D.S."/>
        </authorList>
    </citation>
    <scope>NUCLEOTIDE SEQUENCE</scope>
    <source>
        <strain evidence="4">I ESC-2004</strain>
    </source>
</reference>
<dbReference type="SUPFAM" id="SSF57414">
    <property type="entry name" value="Hairpin loop containing domain-like"/>
    <property type="match status" value="1"/>
</dbReference>
<evidence type="ECO:0000313" key="3">
    <source>
        <dbReference type="EnsemblMetazoa" id="CapteP186514"/>
    </source>
</evidence>
<dbReference type="Pfam" id="PF00059">
    <property type="entry name" value="Lectin_C"/>
    <property type="match status" value="1"/>
</dbReference>
<dbReference type="SUPFAM" id="SSF56436">
    <property type="entry name" value="C-type lectin-like"/>
    <property type="match status" value="1"/>
</dbReference>
<name>R7VAV0_CAPTE</name>
<dbReference type="EnsemblMetazoa" id="CapteT186514">
    <property type="protein sequence ID" value="CapteP186514"/>
    <property type="gene ID" value="CapteG186514"/>
</dbReference>
<dbReference type="EMBL" id="KB295624">
    <property type="protein sequence ID" value="ELU12830.1"/>
    <property type="molecule type" value="Genomic_DNA"/>
</dbReference>
<organism evidence="2">
    <name type="scientific">Capitella teleta</name>
    <name type="common">Polychaete worm</name>
    <dbReference type="NCBI Taxonomy" id="283909"/>
    <lineage>
        <taxon>Eukaryota</taxon>
        <taxon>Metazoa</taxon>
        <taxon>Spiralia</taxon>
        <taxon>Lophotrochozoa</taxon>
        <taxon>Annelida</taxon>
        <taxon>Polychaeta</taxon>
        <taxon>Sedentaria</taxon>
        <taxon>Scolecida</taxon>
        <taxon>Capitellidae</taxon>
        <taxon>Capitella</taxon>
    </lineage>
</organism>
<accession>R7VAV0</accession>
<dbReference type="AlphaFoldDB" id="R7VAV0"/>